<dbReference type="InterPro" id="IPR011042">
    <property type="entry name" value="6-blade_b-propeller_TolB-like"/>
</dbReference>
<dbReference type="GO" id="GO:0006508">
    <property type="term" value="P:proteolysis"/>
    <property type="evidence" value="ECO:0007669"/>
    <property type="project" value="InterPro"/>
</dbReference>
<feature type="signal peptide" evidence="1">
    <location>
        <begin position="1"/>
        <end position="23"/>
    </location>
</feature>
<dbReference type="Pfam" id="PF07676">
    <property type="entry name" value="PD40"/>
    <property type="match status" value="1"/>
</dbReference>
<accession>A0A0K8QKZ9</accession>
<dbReference type="AlphaFoldDB" id="A0A0K8QKZ9"/>
<evidence type="ECO:0000259" key="2">
    <source>
        <dbReference type="Pfam" id="PF00326"/>
    </source>
</evidence>
<dbReference type="InterPro" id="IPR050278">
    <property type="entry name" value="Serine_Prot_S9B/DPPIV"/>
</dbReference>
<dbReference type="InterPro" id="IPR011659">
    <property type="entry name" value="WD40"/>
</dbReference>
<dbReference type="OrthoDB" id="1094230at2"/>
<keyword evidence="5" id="KW-0378">Hydrolase</keyword>
<dbReference type="GO" id="GO:0008236">
    <property type="term" value="F:serine-type peptidase activity"/>
    <property type="evidence" value="ECO:0007669"/>
    <property type="project" value="InterPro"/>
</dbReference>
<dbReference type="Gene3D" id="3.40.50.1820">
    <property type="entry name" value="alpha/beta hydrolase"/>
    <property type="match status" value="1"/>
</dbReference>
<proteinExistence type="predicted"/>
<protein>
    <submittedName>
        <fullName evidence="5">Dipeptidyl aminopeptidase/acylaminoacylpeptidase</fullName>
    </submittedName>
    <submittedName>
        <fullName evidence="4">Peptidase S9</fullName>
    </submittedName>
</protein>
<dbReference type="Pfam" id="PF00930">
    <property type="entry name" value="DPPIV_N"/>
    <property type="match status" value="1"/>
</dbReference>
<evidence type="ECO:0000313" key="4">
    <source>
        <dbReference type="EMBL" id="GAN44953.1"/>
    </source>
</evidence>
<evidence type="ECO:0000259" key="3">
    <source>
        <dbReference type="Pfam" id="PF00930"/>
    </source>
</evidence>
<dbReference type="SUPFAM" id="SSF53474">
    <property type="entry name" value="alpha/beta-Hydrolases"/>
    <property type="match status" value="1"/>
</dbReference>
<dbReference type="HOGENOM" id="CLU_019735_0_0_6"/>
<dbReference type="EMBL" id="DF970162">
    <property type="protein sequence ID" value="GAP65543.1"/>
    <property type="molecule type" value="Genomic_DNA"/>
</dbReference>
<feature type="chain" id="PRO_5007414700" evidence="1">
    <location>
        <begin position="24"/>
        <end position="813"/>
    </location>
</feature>
<evidence type="ECO:0000256" key="1">
    <source>
        <dbReference type="SAM" id="SignalP"/>
    </source>
</evidence>
<feature type="domain" description="Dipeptidylpeptidase IV N-terminal" evidence="3">
    <location>
        <begin position="362"/>
        <end position="523"/>
    </location>
</feature>
<reference evidence="4" key="1">
    <citation type="submission" date="2015-03" db="EMBL/GenBank/DDBJ databases">
        <title>Draft genome sequence of Mizugakiibacter sediminis skMP5.</title>
        <authorList>
            <person name="Watanabe T."/>
            <person name="Kojima H."/>
            <person name="Fukui M."/>
        </authorList>
    </citation>
    <scope>NUCLEOTIDE SEQUENCE</scope>
    <source>
        <strain evidence="4">SkMP5</strain>
    </source>
</reference>
<dbReference type="Gene3D" id="2.140.10.30">
    <property type="entry name" value="Dipeptidylpeptidase IV, N-terminal domain"/>
    <property type="match status" value="1"/>
</dbReference>
<dbReference type="Pfam" id="PF00326">
    <property type="entry name" value="Peptidase_S9"/>
    <property type="match status" value="1"/>
</dbReference>
<feature type="domain" description="Peptidase S9 prolyl oligopeptidase catalytic" evidence="2">
    <location>
        <begin position="615"/>
        <end position="810"/>
    </location>
</feature>
<dbReference type="Gene3D" id="2.120.10.30">
    <property type="entry name" value="TolB, C-terminal domain"/>
    <property type="match status" value="1"/>
</dbReference>
<dbReference type="InterPro" id="IPR001375">
    <property type="entry name" value="Peptidase_S9_cat"/>
</dbReference>
<dbReference type="InterPro" id="IPR002469">
    <property type="entry name" value="Peptidase_S9B_N"/>
</dbReference>
<dbReference type="PANTHER" id="PTHR11731">
    <property type="entry name" value="PROTEASE FAMILY S9B,C DIPEPTIDYL-PEPTIDASE IV-RELATED"/>
    <property type="match status" value="1"/>
</dbReference>
<keyword evidence="5" id="KW-0645">Protease</keyword>
<dbReference type="SUPFAM" id="SSF82171">
    <property type="entry name" value="DPP6 N-terminal domain-like"/>
    <property type="match status" value="1"/>
</dbReference>
<sequence length="813" mass="90858">MRCRHATAALVALVVFAAAPLHAAPVSPPLTLERIMADPDWIGPPVEQPYWSADGRSLYYQLKRSGSSIRDLYRIDPVSGVGGKVDDAALADADGGPAVYDRARTRAAFVRHGDVFVRELASGRLLQVTRTPQREAAPQFSADGRALQFRVGNDWFVYTLASGVTAPAAVLKAEKDPEAKQPDDLERLQLRLFKTLREARADRDAQRAREQALDQADPTRVARPFYLGDDVQVMDTELSPNGRWMLVVTAPKNAAEGRKPELMRYVTESGYAETEKTRTYVGRDAPAPQSLRLLDLAAHASYPLPTDVLPGIKDDPLKALRDKAIAALRKDGHADEAKALEAPALRPVRIVADAEDGGGGGIVWSEDGGQLAVQLRAIDNKDRWIATVDFGKHALVPQHRLHDDAWINWNFNDFGFLKDNRTLWYLSEESGWSQLYVKTPDARNARALTAGTFEVSHPVLSPDGKWFYLRSNREAPYRYDVYRLPADGGALTRVTAYGGMDDFALSPDGARLAVLHSSPYVPPQLAVVNADGSGARELTDTRTPEYKAYTWVEPQYVEVPSAHGAGAIHAKFYKPADYDASKPHPAVIFVHGAGYTQNVHSSWPYYFREQMFHNLLLKEGYVVLDMDYRASEGYGRAWRTAIYRQMGHPELEDLLDGKAWLVKRQAVDPKRVGIYGGSYGGFMTLMALLRAPGEFAAGAALRPVTDWTSYNHEYTSNILDDPRLDPEAYRISSPIEYAENLRDPLLICHGLIDDNVLAGDSIRLYQRLIELHKDDFWLSLYPLDRHGFVHADAWYDEYRRIHELFTRYLGPAD</sequence>
<dbReference type="GO" id="GO:0004177">
    <property type="term" value="F:aminopeptidase activity"/>
    <property type="evidence" value="ECO:0007669"/>
    <property type="project" value="UniProtKB-KW"/>
</dbReference>
<dbReference type="GO" id="GO:0008239">
    <property type="term" value="F:dipeptidyl-peptidase activity"/>
    <property type="evidence" value="ECO:0007669"/>
    <property type="project" value="TreeGrafter"/>
</dbReference>
<evidence type="ECO:0000313" key="6">
    <source>
        <dbReference type="Proteomes" id="UP000253740"/>
    </source>
</evidence>
<evidence type="ECO:0000313" key="5">
    <source>
        <dbReference type="EMBL" id="GAP65543.1"/>
    </source>
</evidence>
<gene>
    <name evidence="4" type="ORF">MBSD_1491</name>
    <name evidence="5" type="ORF">MBSD_n0833</name>
</gene>
<keyword evidence="5" id="KW-0031">Aminopeptidase</keyword>
<dbReference type="InterPro" id="IPR029058">
    <property type="entry name" value="AB_hydrolase_fold"/>
</dbReference>
<dbReference type="PANTHER" id="PTHR11731:SF193">
    <property type="entry name" value="DIPEPTIDYL PEPTIDASE 9"/>
    <property type="match status" value="1"/>
</dbReference>
<keyword evidence="6" id="KW-1185">Reference proteome</keyword>
<reference evidence="5" key="2">
    <citation type="submission" date="2015-08" db="EMBL/GenBank/DDBJ databases">
        <title>Complete DNA Sequence of Pseudomonas syringae pv. actinidiae, the Causal Agent of Kiwifruit Canker Disease.</title>
        <authorList>
            <person name="Rikkerink E.H.A."/>
            <person name="Fineran P.C."/>
        </authorList>
    </citation>
    <scope>NUCLEOTIDE SEQUENCE</scope>
    <source>
        <strain evidence="5">SkMP5</strain>
    </source>
</reference>
<organism evidence="5">
    <name type="scientific">Mizugakiibacter sediminis</name>
    <dbReference type="NCBI Taxonomy" id="1475481"/>
    <lineage>
        <taxon>Bacteria</taxon>
        <taxon>Pseudomonadati</taxon>
        <taxon>Pseudomonadota</taxon>
        <taxon>Gammaproteobacteria</taxon>
        <taxon>Lysobacterales</taxon>
        <taxon>Rhodanobacteraceae</taxon>
        <taxon>Mizugakiibacter</taxon>
    </lineage>
</organism>
<dbReference type="RefSeq" id="WP_062535397.1">
    <property type="nucleotide sequence ID" value="NZ_DF970162.1"/>
</dbReference>
<name>A0A0K8QKZ9_9GAMM</name>
<dbReference type="STRING" id="1475481.GCA_000953855_00845"/>
<keyword evidence="1" id="KW-0732">Signal</keyword>
<dbReference type="EMBL" id="DF952379">
    <property type="protein sequence ID" value="GAN44953.1"/>
    <property type="molecule type" value="Genomic_DNA"/>
</dbReference>
<dbReference type="Proteomes" id="UP000253740">
    <property type="component" value="Unassembled WGS sequence"/>
</dbReference>